<dbReference type="GO" id="GO:0016020">
    <property type="term" value="C:membrane"/>
    <property type="evidence" value="ECO:0007669"/>
    <property type="project" value="TreeGrafter"/>
</dbReference>
<feature type="transmembrane region" description="Helical" evidence="1">
    <location>
        <begin position="95"/>
        <end position="115"/>
    </location>
</feature>
<dbReference type="GO" id="GO:0016747">
    <property type="term" value="F:acyltransferase activity, transferring groups other than amino-acyl groups"/>
    <property type="evidence" value="ECO:0007669"/>
    <property type="project" value="InterPro"/>
</dbReference>
<feature type="transmembrane region" description="Helical" evidence="1">
    <location>
        <begin position="56"/>
        <end position="74"/>
    </location>
</feature>
<keyword evidence="1" id="KW-0472">Membrane</keyword>
<proteinExistence type="predicted"/>
<feature type="transmembrane region" description="Helical" evidence="1">
    <location>
        <begin position="193"/>
        <end position="212"/>
    </location>
</feature>
<dbReference type="EMBL" id="BMPI01000041">
    <property type="protein sequence ID" value="GGM58704.1"/>
    <property type="molecule type" value="Genomic_DNA"/>
</dbReference>
<feature type="transmembrane region" description="Helical" evidence="1">
    <location>
        <begin position="20"/>
        <end position="36"/>
    </location>
</feature>
<organism evidence="3 4">
    <name type="scientific">Dactylosporangium sucinum</name>
    <dbReference type="NCBI Taxonomy" id="1424081"/>
    <lineage>
        <taxon>Bacteria</taxon>
        <taxon>Bacillati</taxon>
        <taxon>Actinomycetota</taxon>
        <taxon>Actinomycetes</taxon>
        <taxon>Micromonosporales</taxon>
        <taxon>Micromonosporaceae</taxon>
        <taxon>Dactylosporangium</taxon>
    </lineage>
</organism>
<comment type="caution">
    <text evidence="3">The sequence shown here is derived from an EMBL/GenBank/DDBJ whole genome shotgun (WGS) entry which is preliminary data.</text>
</comment>
<evidence type="ECO:0000259" key="2">
    <source>
        <dbReference type="Pfam" id="PF01757"/>
    </source>
</evidence>
<evidence type="ECO:0000313" key="4">
    <source>
        <dbReference type="Proteomes" id="UP000642070"/>
    </source>
</evidence>
<gene>
    <name evidence="3" type="ORF">GCM10007977_070330</name>
</gene>
<feature type="transmembrane region" description="Helical" evidence="1">
    <location>
        <begin position="318"/>
        <end position="338"/>
    </location>
</feature>
<feature type="transmembrane region" description="Helical" evidence="1">
    <location>
        <begin position="164"/>
        <end position="186"/>
    </location>
</feature>
<accession>A0A917U5J1</accession>
<feature type="transmembrane region" description="Helical" evidence="1">
    <location>
        <begin position="232"/>
        <end position="254"/>
    </location>
</feature>
<sequence length="392" mass="41617">MRIFTTTLQTRYDPKANGLGLLRLVLALAVLVAHSWPLGSGAANPGLGLTRGQTDLGALAVDGFFVLSGFLVAASGRRLGPVRFAWHRCLRIFPGLWTCLLVLAFVLAPLVSLATRGRLGDPGASLAYAWGNWFGNPHVWGVGDLFAETPYGRLTHASVFNGSLWSLVYELSCYAGMIALIAAGVLRRHTWLVPLLALAAYAVIVSDFLRTVGTHGLATRPVQRGGIGPIPLIGHLNLQLTIYLGFLFLLGASIQLYRHRVPIHPALALLAGAALVSSMLVGGFFVVGLPAYAYLLVSAAGVLPPAVHGIGRRRDYSYGIYIYAFPVQQLVALAGGAAWGVLPYIALSATGALVLAALSWHLVERPALSLKDWTPRRVATEPAAKTPVGAAP</sequence>
<dbReference type="InterPro" id="IPR050879">
    <property type="entry name" value="Acyltransferase_3"/>
</dbReference>
<feature type="transmembrane region" description="Helical" evidence="1">
    <location>
        <begin position="266"/>
        <end position="286"/>
    </location>
</feature>
<dbReference type="Pfam" id="PF01757">
    <property type="entry name" value="Acyl_transf_3"/>
    <property type="match status" value="1"/>
</dbReference>
<feature type="transmembrane region" description="Helical" evidence="1">
    <location>
        <begin position="292"/>
        <end position="311"/>
    </location>
</feature>
<evidence type="ECO:0000256" key="1">
    <source>
        <dbReference type="SAM" id="Phobius"/>
    </source>
</evidence>
<dbReference type="PANTHER" id="PTHR23028">
    <property type="entry name" value="ACETYLTRANSFERASE"/>
    <property type="match status" value="1"/>
</dbReference>
<dbReference type="AlphaFoldDB" id="A0A917U5J1"/>
<reference evidence="3" key="2">
    <citation type="submission" date="2020-09" db="EMBL/GenBank/DDBJ databases">
        <authorList>
            <person name="Sun Q."/>
            <person name="Ohkuma M."/>
        </authorList>
    </citation>
    <scope>NUCLEOTIDE SEQUENCE</scope>
    <source>
        <strain evidence="3">JCM 19831</strain>
    </source>
</reference>
<keyword evidence="4" id="KW-1185">Reference proteome</keyword>
<dbReference type="PANTHER" id="PTHR23028:SF53">
    <property type="entry name" value="ACYL_TRANSF_3 DOMAIN-CONTAINING PROTEIN"/>
    <property type="match status" value="1"/>
</dbReference>
<keyword evidence="1" id="KW-1133">Transmembrane helix</keyword>
<evidence type="ECO:0000313" key="3">
    <source>
        <dbReference type="EMBL" id="GGM58704.1"/>
    </source>
</evidence>
<feature type="transmembrane region" description="Helical" evidence="1">
    <location>
        <begin position="344"/>
        <end position="363"/>
    </location>
</feature>
<reference evidence="3" key="1">
    <citation type="journal article" date="2014" name="Int. J. Syst. Evol. Microbiol.">
        <title>Complete genome sequence of Corynebacterium casei LMG S-19264T (=DSM 44701T), isolated from a smear-ripened cheese.</title>
        <authorList>
            <consortium name="US DOE Joint Genome Institute (JGI-PGF)"/>
            <person name="Walter F."/>
            <person name="Albersmeier A."/>
            <person name="Kalinowski J."/>
            <person name="Ruckert C."/>
        </authorList>
    </citation>
    <scope>NUCLEOTIDE SEQUENCE</scope>
    <source>
        <strain evidence="3">JCM 19831</strain>
    </source>
</reference>
<keyword evidence="1" id="KW-0812">Transmembrane</keyword>
<dbReference type="Proteomes" id="UP000642070">
    <property type="component" value="Unassembled WGS sequence"/>
</dbReference>
<dbReference type="GO" id="GO:0000271">
    <property type="term" value="P:polysaccharide biosynthetic process"/>
    <property type="evidence" value="ECO:0007669"/>
    <property type="project" value="TreeGrafter"/>
</dbReference>
<feature type="domain" description="Acyltransferase 3" evidence="2">
    <location>
        <begin position="18"/>
        <end position="358"/>
    </location>
</feature>
<protein>
    <submittedName>
        <fullName evidence="3">O-antigen acetylase</fullName>
    </submittedName>
</protein>
<name>A0A917U5J1_9ACTN</name>
<dbReference type="InterPro" id="IPR002656">
    <property type="entry name" value="Acyl_transf_3_dom"/>
</dbReference>